<protein>
    <recommendedName>
        <fullName evidence="4">Nitroreductase</fullName>
    </recommendedName>
</protein>
<evidence type="ECO:0000313" key="2">
    <source>
        <dbReference type="EMBL" id="KAK3019548.1"/>
    </source>
</evidence>
<dbReference type="AlphaFoldDB" id="A0AA88W4J1"/>
<feature type="compositionally biased region" description="Low complexity" evidence="1">
    <location>
        <begin position="88"/>
        <end position="97"/>
    </location>
</feature>
<dbReference type="GO" id="GO:0016491">
    <property type="term" value="F:oxidoreductase activity"/>
    <property type="evidence" value="ECO:0007669"/>
    <property type="project" value="InterPro"/>
</dbReference>
<name>A0AA88W4J1_9ASTE</name>
<feature type="compositionally biased region" description="Polar residues" evidence="1">
    <location>
        <begin position="39"/>
        <end position="49"/>
    </location>
</feature>
<feature type="compositionally biased region" description="Low complexity" evidence="1">
    <location>
        <begin position="67"/>
        <end position="81"/>
    </location>
</feature>
<reference evidence="2" key="1">
    <citation type="submission" date="2022-12" db="EMBL/GenBank/DDBJ databases">
        <title>Draft genome assemblies for two species of Escallonia (Escalloniales).</title>
        <authorList>
            <person name="Chanderbali A."/>
            <person name="Dervinis C."/>
            <person name="Anghel I."/>
            <person name="Soltis D."/>
            <person name="Soltis P."/>
            <person name="Zapata F."/>
        </authorList>
    </citation>
    <scope>NUCLEOTIDE SEQUENCE</scope>
    <source>
        <strain evidence="2">UCBG64.0493</strain>
        <tissue evidence="2">Leaf</tissue>
    </source>
</reference>
<keyword evidence="3" id="KW-1185">Reference proteome</keyword>
<comment type="caution">
    <text evidence="2">The sequence shown here is derived from an EMBL/GenBank/DDBJ whole genome shotgun (WGS) entry which is preliminary data.</text>
</comment>
<dbReference type="Gene3D" id="3.40.109.10">
    <property type="entry name" value="NADH Oxidase"/>
    <property type="match status" value="1"/>
</dbReference>
<dbReference type="Proteomes" id="UP001188597">
    <property type="component" value="Unassembled WGS sequence"/>
</dbReference>
<proteinExistence type="predicted"/>
<dbReference type="PANTHER" id="PTHR42741">
    <property type="entry name" value="NITROREDUCTASE FAMILY PROTEIN"/>
    <property type="match status" value="1"/>
</dbReference>
<sequence length="579" mass="64352">MSLFRHHSLNRHRLLLPSTTTTTTTTVTKAGQGLTLAMSFSSSTRPPSVQEQQEEQTDEQKLAQPEAPTASTGPTSPTPSAVIPPPQSSLSSTPPHHTQPHPSLLLYIYLPAASQTCYERLHIPIPLRFFSSIGLENSRVLHLVAQGKPQQWQSTPYRSIPHLPINRISVKHPFCGALLAKRAFFGDQAEIPSGFLPKHFPDGSFLVGLSSIFRREAWKYGERAFRYCNHDVGHAIGAVSMAAAGLGWDVKVLDGLGCEDLEKLMGVGMLPKFEIPSRPVKGKLPEIEFEHPDCVLLVFPNGIGEFNVDYEDLSEDIAEFAKLEWNGKPNVLSKEHVCWDIIYRTAEVVKKPVKKPLNLHDNFVVDPFQSSGVFRESAYKGFSLREVVRNRRSAGDVLSDAIALYAHGFGERRQLALLYRAIPWDSEVHAVMFVHRVLGLPKGLYFLVRNEDHFDDLKKATRPEFKWEKPEGCPDELPLYELAKIDCQELAKHAFCAIRCNVGVLDLVDQNIQLTCNVCIGLRPGIGDVLDLASKDAVNAVGESEEGDDVVNAVHKADEDSAEHACSLAPLGRRWSLLR</sequence>
<evidence type="ECO:0008006" key="4">
    <source>
        <dbReference type="Google" id="ProtNLM"/>
    </source>
</evidence>
<gene>
    <name evidence="2" type="ORF">RJ639_004389</name>
</gene>
<dbReference type="InterPro" id="IPR000415">
    <property type="entry name" value="Nitroreductase-like"/>
</dbReference>
<dbReference type="EMBL" id="JAVXUP010000869">
    <property type="protein sequence ID" value="KAK3019548.1"/>
    <property type="molecule type" value="Genomic_DNA"/>
</dbReference>
<evidence type="ECO:0000313" key="3">
    <source>
        <dbReference type="Proteomes" id="UP001188597"/>
    </source>
</evidence>
<organism evidence="2 3">
    <name type="scientific">Escallonia herrerae</name>
    <dbReference type="NCBI Taxonomy" id="1293975"/>
    <lineage>
        <taxon>Eukaryota</taxon>
        <taxon>Viridiplantae</taxon>
        <taxon>Streptophyta</taxon>
        <taxon>Embryophyta</taxon>
        <taxon>Tracheophyta</taxon>
        <taxon>Spermatophyta</taxon>
        <taxon>Magnoliopsida</taxon>
        <taxon>eudicotyledons</taxon>
        <taxon>Gunneridae</taxon>
        <taxon>Pentapetalae</taxon>
        <taxon>asterids</taxon>
        <taxon>campanulids</taxon>
        <taxon>Escalloniales</taxon>
        <taxon>Escalloniaceae</taxon>
        <taxon>Escallonia</taxon>
    </lineage>
</organism>
<feature type="region of interest" description="Disordered" evidence="1">
    <location>
        <begin position="39"/>
        <end position="97"/>
    </location>
</feature>
<evidence type="ECO:0000256" key="1">
    <source>
        <dbReference type="SAM" id="MobiDB-lite"/>
    </source>
</evidence>
<dbReference type="PANTHER" id="PTHR42741:SF3">
    <property type="entry name" value="NITROREDUCTASE FAMILY PROTEIN"/>
    <property type="match status" value="1"/>
</dbReference>
<accession>A0AA88W4J1</accession>